<evidence type="ECO:0000313" key="2">
    <source>
        <dbReference type="EMBL" id="GFO44829.1"/>
    </source>
</evidence>
<accession>A0AAV4DKX2</accession>
<feature type="region of interest" description="Disordered" evidence="1">
    <location>
        <begin position="92"/>
        <end position="117"/>
    </location>
</feature>
<feature type="compositionally biased region" description="Polar residues" evidence="1">
    <location>
        <begin position="93"/>
        <end position="105"/>
    </location>
</feature>
<evidence type="ECO:0000313" key="3">
    <source>
        <dbReference type="Proteomes" id="UP000735302"/>
    </source>
</evidence>
<dbReference type="EMBL" id="BLXT01007982">
    <property type="protein sequence ID" value="GFO44829.1"/>
    <property type="molecule type" value="Genomic_DNA"/>
</dbReference>
<dbReference type="AlphaFoldDB" id="A0AAV4DKX2"/>
<reference evidence="2 3" key="1">
    <citation type="journal article" date="2021" name="Elife">
        <title>Chloroplast acquisition without the gene transfer in kleptoplastic sea slugs, Plakobranchus ocellatus.</title>
        <authorList>
            <person name="Maeda T."/>
            <person name="Takahashi S."/>
            <person name="Yoshida T."/>
            <person name="Shimamura S."/>
            <person name="Takaki Y."/>
            <person name="Nagai Y."/>
            <person name="Toyoda A."/>
            <person name="Suzuki Y."/>
            <person name="Arimoto A."/>
            <person name="Ishii H."/>
            <person name="Satoh N."/>
            <person name="Nishiyama T."/>
            <person name="Hasebe M."/>
            <person name="Maruyama T."/>
            <person name="Minagawa J."/>
            <person name="Obokata J."/>
            <person name="Shigenobu S."/>
        </authorList>
    </citation>
    <scope>NUCLEOTIDE SEQUENCE [LARGE SCALE GENOMIC DNA]</scope>
</reference>
<gene>
    <name evidence="2" type="ORF">PoB_007133400</name>
</gene>
<sequence length="117" mass="12923">MYGPIQAEIRLTLSFVMSGFSSPFVARNRSLVSDLLDGSLEEGAPLFCRHRIFLGVWQSIRGTSRGIAVHPAGRPGVSQFILREVPILDISRHSNNSRGTDLSPSSHRRHTAVEDQP</sequence>
<evidence type="ECO:0000256" key="1">
    <source>
        <dbReference type="SAM" id="MobiDB-lite"/>
    </source>
</evidence>
<keyword evidence="3" id="KW-1185">Reference proteome</keyword>
<organism evidence="2 3">
    <name type="scientific">Plakobranchus ocellatus</name>
    <dbReference type="NCBI Taxonomy" id="259542"/>
    <lineage>
        <taxon>Eukaryota</taxon>
        <taxon>Metazoa</taxon>
        <taxon>Spiralia</taxon>
        <taxon>Lophotrochozoa</taxon>
        <taxon>Mollusca</taxon>
        <taxon>Gastropoda</taxon>
        <taxon>Heterobranchia</taxon>
        <taxon>Euthyneura</taxon>
        <taxon>Panpulmonata</taxon>
        <taxon>Sacoglossa</taxon>
        <taxon>Placobranchoidea</taxon>
        <taxon>Plakobranchidae</taxon>
        <taxon>Plakobranchus</taxon>
    </lineage>
</organism>
<name>A0AAV4DKX2_9GAST</name>
<protein>
    <submittedName>
        <fullName evidence="2">Uncharacterized protein</fullName>
    </submittedName>
</protein>
<dbReference type="Proteomes" id="UP000735302">
    <property type="component" value="Unassembled WGS sequence"/>
</dbReference>
<comment type="caution">
    <text evidence="2">The sequence shown here is derived from an EMBL/GenBank/DDBJ whole genome shotgun (WGS) entry which is preliminary data.</text>
</comment>
<proteinExistence type="predicted"/>